<organism evidence="1 2">
    <name type="scientific">Aeromonas sanarellii</name>
    <dbReference type="NCBI Taxonomy" id="633415"/>
    <lineage>
        <taxon>Bacteria</taxon>
        <taxon>Pseudomonadati</taxon>
        <taxon>Pseudomonadota</taxon>
        <taxon>Gammaproteobacteria</taxon>
        <taxon>Aeromonadales</taxon>
        <taxon>Aeromonadaceae</taxon>
        <taxon>Aeromonas</taxon>
    </lineage>
</organism>
<sequence>MYNAALSSDIFNDLMNGKMINKTTFNNAGQFVDNELFIEIITNLKDYRTQYEMNGFEFVETNNYFFIRDRVNNKDDLKTDISMRACLMLLLLGKYITENNYRLEKLTDAAGGITVADIEAIKEMSDTGEILEKAGINKDLHKEIRTTLVNRNILLEKPSQQVYVLSDSGRAFFDEIIANYTA</sequence>
<keyword evidence="2" id="KW-1185">Reference proteome</keyword>
<evidence type="ECO:0000313" key="1">
    <source>
        <dbReference type="EMBL" id="MBP0601118.1"/>
    </source>
</evidence>
<comment type="caution">
    <text evidence="1">The sequence shown here is derived from an EMBL/GenBank/DDBJ whole genome shotgun (WGS) entry which is preliminary data.</text>
</comment>
<protein>
    <recommendedName>
        <fullName evidence="3">DUF4194 domain-containing protein</fullName>
    </recommendedName>
</protein>
<proteinExistence type="predicted"/>
<gene>
    <name evidence="1" type="ORF">J8I01_01100</name>
</gene>
<accession>A0ABS4B151</accession>
<reference evidence="1 2" key="1">
    <citation type="submission" date="2021-03" db="EMBL/GenBank/DDBJ databases">
        <title>Plant growth promoting bacteria isolated from wild legumes nodules and trapping Phaseolus vulgaris L. nodules in the center and southern Mexico.</title>
        <authorList>
            <person name="Estrada P."/>
        </authorList>
    </citation>
    <scope>NUCLEOTIDE SEQUENCE [LARGE SCALE GENOMIC DNA]</scope>
    <source>
        <strain evidence="1 2">MaGu-431</strain>
    </source>
</reference>
<dbReference type="RefSeq" id="WP_209791790.1">
    <property type="nucleotide sequence ID" value="NZ_JAGIQF010000001.1"/>
</dbReference>
<dbReference type="InterPro" id="IPR053841">
    <property type="entry name" value="MksE"/>
</dbReference>
<dbReference type="EMBL" id="JAGIQF010000001">
    <property type="protein sequence ID" value="MBP0601118.1"/>
    <property type="molecule type" value="Genomic_DNA"/>
</dbReference>
<dbReference type="Pfam" id="PF21980">
    <property type="entry name" value="MksE"/>
    <property type="match status" value="1"/>
</dbReference>
<evidence type="ECO:0008006" key="3">
    <source>
        <dbReference type="Google" id="ProtNLM"/>
    </source>
</evidence>
<name>A0ABS4B151_9GAMM</name>
<evidence type="ECO:0000313" key="2">
    <source>
        <dbReference type="Proteomes" id="UP000666661"/>
    </source>
</evidence>
<dbReference type="Proteomes" id="UP000666661">
    <property type="component" value="Unassembled WGS sequence"/>
</dbReference>